<evidence type="ECO:0000256" key="7">
    <source>
        <dbReference type="SAM" id="MobiDB-lite"/>
    </source>
</evidence>
<dbReference type="InterPro" id="IPR002323">
    <property type="entry name" value="Cyt_CIE"/>
</dbReference>
<keyword evidence="5 6" id="KW-0408">Iron</keyword>
<keyword evidence="2 6" id="KW-0349">Heme</keyword>
<gene>
    <name evidence="10" type="ORF">HUK68_17850</name>
</gene>
<dbReference type="PANTHER" id="PTHR40942">
    <property type="match status" value="1"/>
</dbReference>
<dbReference type="PRINTS" id="PR00607">
    <property type="entry name" value="CYTCHROMECIE"/>
</dbReference>
<dbReference type="GO" id="GO:0009055">
    <property type="term" value="F:electron transfer activity"/>
    <property type="evidence" value="ECO:0007669"/>
    <property type="project" value="InterPro"/>
</dbReference>
<keyword evidence="8" id="KW-0812">Transmembrane</keyword>
<dbReference type="RefSeq" id="WP_175505400.1">
    <property type="nucleotide sequence ID" value="NZ_CP054840.1"/>
</dbReference>
<evidence type="ECO:0000256" key="6">
    <source>
        <dbReference type="PROSITE-ProRule" id="PRU00433"/>
    </source>
</evidence>
<dbReference type="EMBL" id="CP054840">
    <property type="protein sequence ID" value="QKV54599.1"/>
    <property type="molecule type" value="Genomic_DNA"/>
</dbReference>
<name>A0A6N1X591_9BURK</name>
<evidence type="ECO:0000256" key="8">
    <source>
        <dbReference type="SAM" id="Phobius"/>
    </source>
</evidence>
<evidence type="ECO:0000259" key="9">
    <source>
        <dbReference type="PROSITE" id="PS51007"/>
    </source>
</evidence>
<sequence>MSATPHEEAHAGPIKNPKQLLIAVFLSFVIPVLVIIGLVTIVSSENKPGPGAANPEMAKAQRLQKVGHIEIRDANRPLRGGEAVYNGQCAACHATGAAGAPKFQDVAAWGPRLAQGLETLVHSALAGKGAMAPQGGGDFNDTEIARGVVYMANAAGAKFEEPNPPAAEGAAAEAAAAEAAAPANTAQQGAAAAK</sequence>
<evidence type="ECO:0000256" key="3">
    <source>
        <dbReference type="ARBA" id="ARBA00022723"/>
    </source>
</evidence>
<dbReference type="InterPro" id="IPR009056">
    <property type="entry name" value="Cyt_c-like_dom"/>
</dbReference>
<keyword evidence="8" id="KW-0472">Membrane</keyword>
<dbReference type="Proteomes" id="UP000509579">
    <property type="component" value="Chromosome"/>
</dbReference>
<keyword evidence="8" id="KW-1133">Transmembrane helix</keyword>
<feature type="domain" description="Cytochrome c" evidence="9">
    <location>
        <begin position="76"/>
        <end position="155"/>
    </location>
</feature>
<accession>A0A6N1X591</accession>
<dbReference type="GO" id="GO:0005506">
    <property type="term" value="F:iron ion binding"/>
    <property type="evidence" value="ECO:0007669"/>
    <property type="project" value="InterPro"/>
</dbReference>
<dbReference type="Gene3D" id="1.10.760.10">
    <property type="entry name" value="Cytochrome c-like domain"/>
    <property type="match status" value="1"/>
</dbReference>
<evidence type="ECO:0000313" key="11">
    <source>
        <dbReference type="Proteomes" id="UP000509579"/>
    </source>
</evidence>
<organism evidence="10 11">
    <name type="scientific">Comamonas antarctica</name>
    <dbReference type="NCBI Taxonomy" id="2743470"/>
    <lineage>
        <taxon>Bacteria</taxon>
        <taxon>Pseudomonadati</taxon>
        <taxon>Pseudomonadota</taxon>
        <taxon>Betaproteobacteria</taxon>
        <taxon>Burkholderiales</taxon>
        <taxon>Comamonadaceae</taxon>
        <taxon>Comamonas</taxon>
    </lineage>
</organism>
<evidence type="ECO:0000313" key="10">
    <source>
        <dbReference type="EMBL" id="QKV54599.1"/>
    </source>
</evidence>
<feature type="transmembrane region" description="Helical" evidence="8">
    <location>
        <begin position="20"/>
        <end position="42"/>
    </location>
</feature>
<keyword evidence="11" id="KW-1185">Reference proteome</keyword>
<feature type="region of interest" description="Disordered" evidence="7">
    <location>
        <begin position="159"/>
        <end position="194"/>
    </location>
</feature>
<dbReference type="PROSITE" id="PS51007">
    <property type="entry name" value="CYTC"/>
    <property type="match status" value="1"/>
</dbReference>
<evidence type="ECO:0000256" key="4">
    <source>
        <dbReference type="ARBA" id="ARBA00022982"/>
    </source>
</evidence>
<keyword evidence="4" id="KW-0249">Electron transport</keyword>
<proteinExistence type="predicted"/>
<dbReference type="Pfam" id="PF13442">
    <property type="entry name" value="Cytochrome_CBB3"/>
    <property type="match status" value="1"/>
</dbReference>
<dbReference type="PANTHER" id="PTHR40942:SF4">
    <property type="entry name" value="CYTOCHROME C5"/>
    <property type="match status" value="1"/>
</dbReference>
<reference evidence="10 11" key="1">
    <citation type="submission" date="2020-06" db="EMBL/GenBank/DDBJ databases">
        <title>Acidovorax antarctica sp. nov., isolated from Corinth ice sheet soil, Antarctic Fields Peninsula.</title>
        <authorList>
            <person name="Xu Q."/>
            <person name="Peng F."/>
        </authorList>
    </citation>
    <scope>NUCLEOTIDE SEQUENCE [LARGE SCALE GENOMIC DNA]</scope>
    <source>
        <strain evidence="10 11">16-35-5</strain>
    </source>
</reference>
<dbReference type="KEGG" id="aant:HUK68_17850"/>
<dbReference type="AlphaFoldDB" id="A0A6N1X591"/>
<evidence type="ECO:0000256" key="2">
    <source>
        <dbReference type="ARBA" id="ARBA00022617"/>
    </source>
</evidence>
<protein>
    <submittedName>
        <fullName evidence="10">Cytochrome c5 family protein</fullName>
    </submittedName>
</protein>
<keyword evidence="1" id="KW-0813">Transport</keyword>
<feature type="compositionally biased region" description="Low complexity" evidence="7">
    <location>
        <begin position="166"/>
        <end position="194"/>
    </location>
</feature>
<keyword evidence="3 6" id="KW-0479">Metal-binding</keyword>
<evidence type="ECO:0000256" key="5">
    <source>
        <dbReference type="ARBA" id="ARBA00023004"/>
    </source>
</evidence>
<dbReference type="SUPFAM" id="SSF46626">
    <property type="entry name" value="Cytochrome c"/>
    <property type="match status" value="1"/>
</dbReference>
<evidence type="ECO:0000256" key="1">
    <source>
        <dbReference type="ARBA" id="ARBA00022448"/>
    </source>
</evidence>
<dbReference type="InterPro" id="IPR036909">
    <property type="entry name" value="Cyt_c-like_dom_sf"/>
</dbReference>
<dbReference type="GO" id="GO:0020037">
    <property type="term" value="F:heme binding"/>
    <property type="evidence" value="ECO:0007669"/>
    <property type="project" value="InterPro"/>
</dbReference>